<evidence type="ECO:0000256" key="3">
    <source>
        <dbReference type="ARBA" id="ARBA00023002"/>
    </source>
</evidence>
<organism evidence="4 5">
    <name type="scientific">Ascosphaera apis ARSEF 7405</name>
    <dbReference type="NCBI Taxonomy" id="392613"/>
    <lineage>
        <taxon>Eukaryota</taxon>
        <taxon>Fungi</taxon>
        <taxon>Dikarya</taxon>
        <taxon>Ascomycota</taxon>
        <taxon>Pezizomycotina</taxon>
        <taxon>Eurotiomycetes</taxon>
        <taxon>Eurotiomycetidae</taxon>
        <taxon>Onygenales</taxon>
        <taxon>Ascosphaeraceae</taxon>
        <taxon>Ascosphaera</taxon>
    </lineage>
</organism>
<dbReference type="EMBL" id="AZGZ01000001">
    <property type="protein sequence ID" value="KZZ98149.1"/>
    <property type="molecule type" value="Genomic_DNA"/>
</dbReference>
<dbReference type="PRINTS" id="PR00081">
    <property type="entry name" value="GDHRDH"/>
</dbReference>
<evidence type="ECO:0000313" key="5">
    <source>
        <dbReference type="Proteomes" id="UP000242877"/>
    </source>
</evidence>
<dbReference type="PROSITE" id="PS00061">
    <property type="entry name" value="ADH_SHORT"/>
    <property type="match status" value="1"/>
</dbReference>
<dbReference type="Proteomes" id="UP000242877">
    <property type="component" value="Unassembled WGS sequence"/>
</dbReference>
<dbReference type="InterPro" id="IPR036291">
    <property type="entry name" value="NAD(P)-bd_dom_sf"/>
</dbReference>
<comment type="caution">
    <text evidence="4">The sequence shown here is derived from an EMBL/GenBank/DDBJ whole genome shotgun (WGS) entry which is preliminary data.</text>
</comment>
<dbReference type="PANTHER" id="PTHR43008">
    <property type="entry name" value="BENZIL REDUCTASE"/>
    <property type="match status" value="1"/>
</dbReference>
<accession>A0A168DV99</accession>
<evidence type="ECO:0000256" key="2">
    <source>
        <dbReference type="ARBA" id="ARBA00022857"/>
    </source>
</evidence>
<reference evidence="4 5" key="1">
    <citation type="journal article" date="2016" name="Genome Biol. Evol.">
        <title>Divergent and convergent evolution of fungal pathogenicity.</title>
        <authorList>
            <person name="Shang Y."/>
            <person name="Xiao G."/>
            <person name="Zheng P."/>
            <person name="Cen K."/>
            <person name="Zhan S."/>
            <person name="Wang C."/>
        </authorList>
    </citation>
    <scope>NUCLEOTIDE SEQUENCE [LARGE SCALE GENOMIC DNA]</scope>
    <source>
        <strain evidence="4 5">ARSEF 7405</strain>
    </source>
</reference>
<dbReference type="GO" id="GO:0019594">
    <property type="term" value="P:mannitol metabolic process"/>
    <property type="evidence" value="ECO:0007669"/>
    <property type="project" value="UniProtKB-ARBA"/>
</dbReference>
<dbReference type="VEuPathDB" id="FungiDB:AAP_00410"/>
<dbReference type="PRINTS" id="PR00080">
    <property type="entry name" value="SDRFAMILY"/>
</dbReference>
<keyword evidence="5" id="KW-1185">Reference proteome</keyword>
<protein>
    <submittedName>
        <fullName evidence="4">D-arabinitol dehydrogenase</fullName>
    </submittedName>
</protein>
<dbReference type="GO" id="GO:0050085">
    <property type="term" value="F:mannitol 2-dehydrogenase (NADP+) activity"/>
    <property type="evidence" value="ECO:0007669"/>
    <property type="project" value="UniProtKB-ARBA"/>
</dbReference>
<comment type="similarity">
    <text evidence="1">Belongs to the short-chain dehydrogenases/reductases (SDR) family.</text>
</comment>
<dbReference type="PANTHER" id="PTHR43008:SF14">
    <property type="entry name" value="DEHYDROGENASE ARBD, PUTATIVE-RELATED"/>
    <property type="match status" value="1"/>
</dbReference>
<gene>
    <name evidence="4" type="ORF">AAP_00410</name>
</gene>
<sequence length="271" mass="28784">MSARTLSSFSLEGGVTVVTGGARGLGMVMGYACVQSGSDLAIVDLNGEEAKETAKALTEQYKKENPNETRVPLITAYTCNVTKPESVNECVAAIIAAHGKIDKLITSAGFSENIPAEDYPHDRLQAIFDVNITGSYLWAQAVAKHAMANDAECSIVLIGSMSGAIVNIPQPQAPYNISKAAVRHMAASLAVEWATKKIRVNCISPGYMITAMTRKIIAARPDLNEAWTSKIPQGCMGEPEDLAGAAVYLLSKASRYVTGAELRVDGGYTLP</sequence>
<keyword evidence="3" id="KW-0560">Oxidoreductase</keyword>
<dbReference type="Pfam" id="PF13561">
    <property type="entry name" value="adh_short_C2"/>
    <property type="match status" value="1"/>
</dbReference>
<dbReference type="AlphaFoldDB" id="A0A168DV99"/>
<proteinExistence type="inferred from homology"/>
<dbReference type="InterPro" id="IPR002347">
    <property type="entry name" value="SDR_fam"/>
</dbReference>
<dbReference type="Gene3D" id="3.40.50.720">
    <property type="entry name" value="NAD(P)-binding Rossmann-like Domain"/>
    <property type="match status" value="1"/>
</dbReference>
<evidence type="ECO:0000313" key="4">
    <source>
        <dbReference type="EMBL" id="KZZ98149.1"/>
    </source>
</evidence>
<dbReference type="GO" id="GO:0050664">
    <property type="term" value="F:oxidoreductase activity, acting on NAD(P)H, oxygen as acceptor"/>
    <property type="evidence" value="ECO:0007669"/>
    <property type="project" value="TreeGrafter"/>
</dbReference>
<keyword evidence="2" id="KW-0521">NADP</keyword>
<name>A0A168DV99_9EURO</name>
<dbReference type="InterPro" id="IPR020904">
    <property type="entry name" value="Sc_DH/Rdtase_CS"/>
</dbReference>
<evidence type="ECO:0000256" key="1">
    <source>
        <dbReference type="ARBA" id="ARBA00006484"/>
    </source>
</evidence>
<dbReference type="OrthoDB" id="5307821at2759"/>
<dbReference type="SMR" id="A0A168DV99"/>
<dbReference type="SUPFAM" id="SSF51735">
    <property type="entry name" value="NAD(P)-binding Rossmann-fold domains"/>
    <property type="match status" value="1"/>
</dbReference>
<dbReference type="FunFam" id="3.40.50.720:FF:000090">
    <property type="entry name" value="NADP-dependent mannitol dehydrogenase"/>
    <property type="match status" value="1"/>
</dbReference>